<evidence type="ECO:0000313" key="2">
    <source>
        <dbReference type="Proteomes" id="UP001322785"/>
    </source>
</evidence>
<organism evidence="1 2">
    <name type="scientific">Rhizobium indigoferae</name>
    <dbReference type="NCBI Taxonomy" id="158891"/>
    <lineage>
        <taxon>Bacteria</taxon>
        <taxon>Pseudomonadati</taxon>
        <taxon>Pseudomonadota</taxon>
        <taxon>Alphaproteobacteria</taxon>
        <taxon>Hyphomicrobiales</taxon>
        <taxon>Rhizobiaceae</taxon>
        <taxon>Rhizobium/Agrobacterium group</taxon>
        <taxon>Rhizobium</taxon>
    </lineage>
</organism>
<dbReference type="EMBL" id="CP140635">
    <property type="protein sequence ID" value="WQN35267.1"/>
    <property type="molecule type" value="Genomic_DNA"/>
</dbReference>
<proteinExistence type="predicted"/>
<protein>
    <submittedName>
        <fullName evidence="1">Uncharacterized protein</fullName>
    </submittedName>
</protein>
<keyword evidence="2" id="KW-1185">Reference proteome</keyword>
<gene>
    <name evidence="1" type="ORF">U5G49_000295</name>
</gene>
<evidence type="ECO:0000313" key="1">
    <source>
        <dbReference type="EMBL" id="WQN35267.1"/>
    </source>
</evidence>
<dbReference type="Proteomes" id="UP001322785">
    <property type="component" value="Chromosome"/>
</dbReference>
<accession>A0ABZ0Z8S1</accession>
<name>A0ABZ0Z8S1_9HYPH</name>
<reference evidence="1 2" key="1">
    <citation type="submission" date="2023-12" db="EMBL/GenBank/DDBJ databases">
        <authorList>
            <person name="Menendez E."/>
            <person name="Kaur S."/>
            <person name="Flores-Felix J.D."/>
            <person name="diCenzo G.C."/>
            <person name="Peix A."/>
            <person name="Velazquez E."/>
        </authorList>
    </citation>
    <scope>NUCLEOTIDE SEQUENCE [LARGE SCALE GENOMIC DNA]</scope>
    <source>
        <strain evidence="1 2">CIP 108029</strain>
    </source>
</reference>
<sequence>MQALCQIDYAQIAVKYVDNAFNYAINNERENFRANFLSDGVQKSNARKLNTGAFNWSSIIAGSIDTCPARARIEAVVRVEAAFPAASQCNGCISVRRRATRQQALSHQSKKSSYIECNQLKRLDVCVRPLVYQRNKPPIPPTAKADAWIPFSPITVVSFFSENRRNYES</sequence>
<dbReference type="RefSeq" id="WP_193446827.1">
    <property type="nucleotide sequence ID" value="NZ_BSOQ01000031.1"/>
</dbReference>